<feature type="signal peptide" evidence="1">
    <location>
        <begin position="1"/>
        <end position="18"/>
    </location>
</feature>
<evidence type="ECO:0000256" key="1">
    <source>
        <dbReference type="SAM" id="SignalP"/>
    </source>
</evidence>
<organism evidence="2 3">
    <name type="scientific">Necator americanus</name>
    <name type="common">Human hookworm</name>
    <dbReference type="NCBI Taxonomy" id="51031"/>
    <lineage>
        <taxon>Eukaryota</taxon>
        <taxon>Metazoa</taxon>
        <taxon>Ecdysozoa</taxon>
        <taxon>Nematoda</taxon>
        <taxon>Chromadorea</taxon>
        <taxon>Rhabditida</taxon>
        <taxon>Rhabditina</taxon>
        <taxon>Rhabditomorpha</taxon>
        <taxon>Strongyloidea</taxon>
        <taxon>Ancylostomatidae</taxon>
        <taxon>Bunostominae</taxon>
        <taxon>Necator</taxon>
    </lineage>
</organism>
<evidence type="ECO:0000313" key="2">
    <source>
        <dbReference type="EMBL" id="ETN80525.1"/>
    </source>
</evidence>
<proteinExistence type="predicted"/>
<reference evidence="3" key="1">
    <citation type="journal article" date="2014" name="Nat. Genet.">
        <title>Genome of the human hookworm Necator americanus.</title>
        <authorList>
            <person name="Tang Y.T."/>
            <person name="Gao X."/>
            <person name="Rosa B.A."/>
            <person name="Abubucker S."/>
            <person name="Hallsworth-Pepin K."/>
            <person name="Martin J."/>
            <person name="Tyagi R."/>
            <person name="Heizer E."/>
            <person name="Zhang X."/>
            <person name="Bhonagiri-Palsikar V."/>
            <person name="Minx P."/>
            <person name="Warren W.C."/>
            <person name="Wang Q."/>
            <person name="Zhan B."/>
            <person name="Hotez P.J."/>
            <person name="Sternberg P.W."/>
            <person name="Dougall A."/>
            <person name="Gaze S.T."/>
            <person name="Mulvenna J."/>
            <person name="Sotillo J."/>
            <person name="Ranganathan S."/>
            <person name="Rabelo E.M."/>
            <person name="Wilson R.K."/>
            <person name="Felgner P.L."/>
            <person name="Bethony J."/>
            <person name="Hawdon J.M."/>
            <person name="Gasser R.B."/>
            <person name="Loukas A."/>
            <person name="Mitreva M."/>
        </authorList>
    </citation>
    <scope>NUCLEOTIDE SEQUENCE [LARGE SCALE GENOMIC DNA]</scope>
</reference>
<evidence type="ECO:0000313" key="3">
    <source>
        <dbReference type="Proteomes" id="UP000053676"/>
    </source>
</evidence>
<dbReference type="AlphaFoldDB" id="W2TEP0"/>
<dbReference type="EMBL" id="KI659063">
    <property type="protein sequence ID" value="ETN80525.1"/>
    <property type="molecule type" value="Genomic_DNA"/>
</dbReference>
<dbReference type="KEGG" id="nai:NECAME_09108"/>
<protein>
    <submittedName>
        <fullName evidence="2">Uncharacterized protein</fullName>
    </submittedName>
</protein>
<keyword evidence="3" id="KW-1185">Reference proteome</keyword>
<keyword evidence="1" id="KW-0732">Signal</keyword>
<dbReference type="OrthoDB" id="5141738at2759"/>
<feature type="chain" id="PRO_5004825417" evidence="1">
    <location>
        <begin position="19"/>
        <end position="125"/>
    </location>
</feature>
<accession>W2TEP0</accession>
<name>W2TEP0_NECAM</name>
<dbReference type="Proteomes" id="UP000053676">
    <property type="component" value="Unassembled WGS sequence"/>
</dbReference>
<sequence length="125" mass="14259">MLSMGFLWFLSAMPTMSPAYLAPPTHFSENSSFLTVQNEIPSGKLRFSDHQEKTIKAEKWIKRAQKWGARKFECDVMKTIENETARIPEETSLMESLRRSRCAQFRAHAVHSYPDGAMGGGLYDL</sequence>
<gene>
    <name evidence="2" type="ORF">NECAME_09108</name>
</gene>